<proteinExistence type="predicted"/>
<feature type="coiled-coil region" evidence="1">
    <location>
        <begin position="109"/>
        <end position="157"/>
    </location>
</feature>
<sequence length="251" mass="28533">MADSNSNANRSAARPMGTDDLAAESRRRIDDIVAQVDAEMDRRARDAARARHWGWLPTIIQGWIIGERVPPYRFPGDTTPGHRLPPLGVPLEQAFAAHVAYTRREIGRTRELSDEVRVLREKNDRLERQNERLEGRNDRLEAQVETLRLQVSQLMTQHGQIVDVMQEHDVRITENRTDITETQAMVQASDAMLNAWAAQFIEEPPQEDGPEFEAEDLEEEDLDEDPNEDPEEDDDDGDAASDISHVSMDSD</sequence>
<keyword evidence="4" id="KW-1185">Reference proteome</keyword>
<dbReference type="AlphaFoldDB" id="A0A5N6Q307"/>
<dbReference type="Gene3D" id="1.10.287.1490">
    <property type="match status" value="1"/>
</dbReference>
<evidence type="ECO:0000313" key="3">
    <source>
        <dbReference type="EMBL" id="KAD7478939.1"/>
    </source>
</evidence>
<evidence type="ECO:0000256" key="1">
    <source>
        <dbReference type="SAM" id="Coils"/>
    </source>
</evidence>
<evidence type="ECO:0000256" key="2">
    <source>
        <dbReference type="SAM" id="MobiDB-lite"/>
    </source>
</evidence>
<organism evidence="3 4">
    <name type="scientific">Mikania micrantha</name>
    <name type="common">bitter vine</name>
    <dbReference type="NCBI Taxonomy" id="192012"/>
    <lineage>
        <taxon>Eukaryota</taxon>
        <taxon>Viridiplantae</taxon>
        <taxon>Streptophyta</taxon>
        <taxon>Embryophyta</taxon>
        <taxon>Tracheophyta</taxon>
        <taxon>Spermatophyta</taxon>
        <taxon>Magnoliopsida</taxon>
        <taxon>eudicotyledons</taxon>
        <taxon>Gunneridae</taxon>
        <taxon>Pentapetalae</taxon>
        <taxon>asterids</taxon>
        <taxon>campanulids</taxon>
        <taxon>Asterales</taxon>
        <taxon>Asteraceae</taxon>
        <taxon>Asteroideae</taxon>
        <taxon>Heliantheae alliance</taxon>
        <taxon>Eupatorieae</taxon>
        <taxon>Mikania</taxon>
    </lineage>
</organism>
<name>A0A5N6Q307_9ASTR</name>
<gene>
    <name evidence="3" type="ORF">E3N88_02075</name>
</gene>
<comment type="caution">
    <text evidence="3">The sequence shown here is derived from an EMBL/GenBank/DDBJ whole genome shotgun (WGS) entry which is preliminary data.</text>
</comment>
<accession>A0A5N6Q307</accession>
<dbReference type="EMBL" id="SZYD01000001">
    <property type="protein sequence ID" value="KAD7478939.1"/>
    <property type="molecule type" value="Genomic_DNA"/>
</dbReference>
<reference evidence="3 4" key="1">
    <citation type="submission" date="2019-05" db="EMBL/GenBank/DDBJ databases">
        <title>Mikania micrantha, genome provides insights into the molecular mechanism of rapid growth.</title>
        <authorList>
            <person name="Liu B."/>
        </authorList>
    </citation>
    <scope>NUCLEOTIDE SEQUENCE [LARGE SCALE GENOMIC DNA]</scope>
    <source>
        <strain evidence="3">NLD-2019</strain>
        <tissue evidence="3">Leaf</tissue>
    </source>
</reference>
<dbReference type="Proteomes" id="UP000326396">
    <property type="component" value="Linkage Group LG1"/>
</dbReference>
<feature type="region of interest" description="Disordered" evidence="2">
    <location>
        <begin position="202"/>
        <end position="251"/>
    </location>
</feature>
<feature type="region of interest" description="Disordered" evidence="2">
    <location>
        <begin position="1"/>
        <end position="23"/>
    </location>
</feature>
<feature type="compositionally biased region" description="Acidic residues" evidence="2">
    <location>
        <begin position="204"/>
        <end position="239"/>
    </location>
</feature>
<protein>
    <submittedName>
        <fullName evidence="3">Uncharacterized protein</fullName>
    </submittedName>
</protein>
<evidence type="ECO:0000313" key="4">
    <source>
        <dbReference type="Proteomes" id="UP000326396"/>
    </source>
</evidence>
<feature type="compositionally biased region" description="Low complexity" evidence="2">
    <location>
        <begin position="1"/>
        <end position="14"/>
    </location>
</feature>
<keyword evidence="1" id="KW-0175">Coiled coil</keyword>